<evidence type="ECO:0000256" key="4">
    <source>
        <dbReference type="ARBA" id="ARBA00022605"/>
    </source>
</evidence>
<keyword evidence="11" id="KW-0963">Cytoplasm</keyword>
<keyword evidence="4 11" id="KW-0028">Amino-acid biosynthesis</keyword>
<sequence>MLDRSAPAAPRERSSTGENEQVELSAADIDQATRIAADLRGRSIVLVGMMGAGKTSVGRRLAAALHLPFVDADAEIESAANLTIPEIFATMGEEKFRDGERRVIARLLGDGPKVIATGGGAFMAAETRRAVRANGISVWLKAELPILMDRVRKKSNRPLLQHADPEEVMRSLLAVREPVYAEADLMVVSNDGPHQAVVADLVARLERFLESEKNT</sequence>
<keyword evidence="11" id="KW-0460">Magnesium</keyword>
<evidence type="ECO:0000256" key="1">
    <source>
        <dbReference type="ARBA" id="ARBA00004842"/>
    </source>
</evidence>
<organism evidence="13 14">
    <name type="scientific">Propylenella binzhouense</name>
    <dbReference type="NCBI Taxonomy" id="2555902"/>
    <lineage>
        <taxon>Bacteria</taxon>
        <taxon>Pseudomonadati</taxon>
        <taxon>Pseudomonadota</taxon>
        <taxon>Alphaproteobacteria</taxon>
        <taxon>Hyphomicrobiales</taxon>
        <taxon>Propylenellaceae</taxon>
        <taxon>Propylenella</taxon>
    </lineage>
</organism>
<dbReference type="InterPro" id="IPR000623">
    <property type="entry name" value="Shikimate_kinase/TSH1"/>
</dbReference>
<evidence type="ECO:0000256" key="2">
    <source>
        <dbReference type="ARBA" id="ARBA00006997"/>
    </source>
</evidence>
<accession>A0A964WVD7</accession>
<dbReference type="CDD" id="cd00464">
    <property type="entry name" value="SK"/>
    <property type="match status" value="1"/>
</dbReference>
<protein>
    <recommendedName>
        <fullName evidence="3 11">Shikimate kinase</fullName>
        <shortName evidence="11">SK</shortName>
        <ecNumber evidence="3 11">2.7.1.71</ecNumber>
    </recommendedName>
</protein>
<evidence type="ECO:0000256" key="8">
    <source>
        <dbReference type="ARBA" id="ARBA00022840"/>
    </source>
</evidence>
<keyword evidence="8 11" id="KW-0067">ATP-binding</keyword>
<dbReference type="GO" id="GO:0004765">
    <property type="term" value="F:shikimate kinase activity"/>
    <property type="evidence" value="ECO:0007669"/>
    <property type="project" value="UniProtKB-UniRule"/>
</dbReference>
<keyword evidence="7 11" id="KW-0418">Kinase</keyword>
<dbReference type="EMBL" id="SPKJ01000119">
    <property type="protein sequence ID" value="MYZ50076.1"/>
    <property type="molecule type" value="Genomic_DNA"/>
</dbReference>
<reference evidence="13" key="1">
    <citation type="submission" date="2019-03" db="EMBL/GenBank/DDBJ databases">
        <title>Afifella sp. nov., isolated from activated sludge.</title>
        <authorList>
            <person name="Li Q."/>
            <person name="Liu Y."/>
        </authorList>
    </citation>
    <scope>NUCLEOTIDE SEQUENCE</scope>
    <source>
        <strain evidence="13">L72</strain>
    </source>
</reference>
<comment type="caution">
    <text evidence="11">Lacks conserved residue(s) required for the propagation of feature annotation.</text>
</comment>
<dbReference type="PANTHER" id="PTHR21087">
    <property type="entry name" value="SHIKIMATE KINASE"/>
    <property type="match status" value="1"/>
</dbReference>
<feature type="binding site" evidence="11">
    <location>
        <position position="73"/>
    </location>
    <ligand>
        <name>substrate</name>
    </ligand>
</feature>
<keyword evidence="11" id="KW-0479">Metal-binding</keyword>
<dbReference type="OrthoDB" id="9800332at2"/>
<dbReference type="PROSITE" id="PS01128">
    <property type="entry name" value="SHIKIMATE_KINASE"/>
    <property type="match status" value="1"/>
</dbReference>
<dbReference type="PRINTS" id="PR01100">
    <property type="entry name" value="SHIKIMTKNASE"/>
</dbReference>
<dbReference type="InterPro" id="IPR023000">
    <property type="entry name" value="Shikimate_kinase_CS"/>
</dbReference>
<evidence type="ECO:0000256" key="10">
    <source>
        <dbReference type="ARBA" id="ARBA00048567"/>
    </source>
</evidence>
<dbReference type="GO" id="GO:0009423">
    <property type="term" value="P:chorismate biosynthetic process"/>
    <property type="evidence" value="ECO:0007669"/>
    <property type="project" value="UniProtKB-UniRule"/>
</dbReference>
<comment type="pathway">
    <text evidence="1 11">Metabolic intermediate biosynthesis; chorismate biosynthesis; chorismate from D-erythrose 4-phosphate and phosphoenolpyruvate: step 5/7.</text>
</comment>
<gene>
    <name evidence="11" type="primary">aroK</name>
    <name evidence="13" type="ORF">E4O86_20425</name>
</gene>
<evidence type="ECO:0000313" key="13">
    <source>
        <dbReference type="EMBL" id="MYZ50076.1"/>
    </source>
</evidence>
<keyword evidence="14" id="KW-1185">Reference proteome</keyword>
<feature type="binding site" evidence="11">
    <location>
        <begin position="51"/>
        <end position="56"/>
    </location>
    <ligand>
        <name>ATP</name>
        <dbReference type="ChEBI" id="CHEBI:30616"/>
    </ligand>
</feature>
<keyword evidence="6 11" id="KW-0547">Nucleotide-binding</keyword>
<evidence type="ECO:0000256" key="12">
    <source>
        <dbReference type="SAM" id="MobiDB-lite"/>
    </source>
</evidence>
<dbReference type="GO" id="GO:0005524">
    <property type="term" value="F:ATP binding"/>
    <property type="evidence" value="ECO:0007669"/>
    <property type="project" value="UniProtKB-UniRule"/>
</dbReference>
<name>A0A964WVD7_9HYPH</name>
<evidence type="ECO:0000256" key="9">
    <source>
        <dbReference type="ARBA" id="ARBA00023141"/>
    </source>
</evidence>
<evidence type="ECO:0000256" key="7">
    <source>
        <dbReference type="ARBA" id="ARBA00022777"/>
    </source>
</evidence>
<keyword evidence="9 11" id="KW-0057">Aromatic amino acid biosynthesis</keyword>
<evidence type="ECO:0000256" key="5">
    <source>
        <dbReference type="ARBA" id="ARBA00022679"/>
    </source>
</evidence>
<comment type="similarity">
    <text evidence="2 11">Belongs to the shikimate kinase family.</text>
</comment>
<feature type="binding site" evidence="11">
    <location>
        <position position="55"/>
    </location>
    <ligand>
        <name>Mg(2+)</name>
        <dbReference type="ChEBI" id="CHEBI:18420"/>
    </ligand>
</feature>
<dbReference type="InterPro" id="IPR031322">
    <property type="entry name" value="Shikimate/glucono_kinase"/>
</dbReference>
<dbReference type="SUPFAM" id="SSF52540">
    <property type="entry name" value="P-loop containing nucleoside triphosphate hydrolases"/>
    <property type="match status" value="1"/>
</dbReference>
<feature type="binding site" evidence="11">
    <location>
        <position position="119"/>
    </location>
    <ligand>
        <name>substrate</name>
    </ligand>
</feature>
<dbReference type="GO" id="GO:0009073">
    <property type="term" value="P:aromatic amino acid family biosynthetic process"/>
    <property type="evidence" value="ECO:0007669"/>
    <property type="project" value="UniProtKB-KW"/>
</dbReference>
<dbReference type="Pfam" id="PF01202">
    <property type="entry name" value="SKI"/>
    <property type="match status" value="1"/>
</dbReference>
<dbReference type="GO" id="GO:0000287">
    <property type="term" value="F:magnesium ion binding"/>
    <property type="evidence" value="ECO:0007669"/>
    <property type="project" value="UniProtKB-UniRule"/>
</dbReference>
<evidence type="ECO:0000256" key="3">
    <source>
        <dbReference type="ARBA" id="ARBA00012154"/>
    </source>
</evidence>
<feature type="binding site" evidence="11">
    <location>
        <position position="157"/>
    </location>
    <ligand>
        <name>ATP</name>
        <dbReference type="ChEBI" id="CHEBI:30616"/>
    </ligand>
</feature>
<comment type="subcellular location">
    <subcellularLocation>
        <location evidence="11">Cytoplasm</location>
    </subcellularLocation>
</comment>
<proteinExistence type="inferred from homology"/>
<comment type="cofactor">
    <cofactor evidence="11">
        <name>Mg(2+)</name>
        <dbReference type="ChEBI" id="CHEBI:18420"/>
    </cofactor>
    <text evidence="11">Binds 1 Mg(2+) ion per subunit.</text>
</comment>
<dbReference type="AlphaFoldDB" id="A0A964WVD7"/>
<evidence type="ECO:0000256" key="11">
    <source>
        <dbReference type="HAMAP-Rule" id="MF_00109"/>
    </source>
</evidence>
<evidence type="ECO:0000256" key="6">
    <source>
        <dbReference type="ARBA" id="ARBA00022741"/>
    </source>
</evidence>
<keyword evidence="5 11" id="KW-0808">Transferase</keyword>
<dbReference type="GO" id="GO:0008652">
    <property type="term" value="P:amino acid biosynthetic process"/>
    <property type="evidence" value="ECO:0007669"/>
    <property type="project" value="UniProtKB-KW"/>
</dbReference>
<comment type="catalytic activity">
    <reaction evidence="10 11">
        <text>shikimate + ATP = 3-phosphoshikimate + ADP + H(+)</text>
        <dbReference type="Rhea" id="RHEA:13121"/>
        <dbReference type="ChEBI" id="CHEBI:15378"/>
        <dbReference type="ChEBI" id="CHEBI:30616"/>
        <dbReference type="ChEBI" id="CHEBI:36208"/>
        <dbReference type="ChEBI" id="CHEBI:145989"/>
        <dbReference type="ChEBI" id="CHEBI:456216"/>
        <dbReference type="EC" id="2.7.1.71"/>
    </reaction>
</comment>
<dbReference type="NCBIfam" id="NF010552">
    <property type="entry name" value="PRK13946.1"/>
    <property type="match status" value="1"/>
</dbReference>
<comment type="function">
    <text evidence="11">Catalyzes the specific phosphorylation of the 3-hydroxyl group of shikimic acid using ATP as a cosubstrate.</text>
</comment>
<dbReference type="PANTHER" id="PTHR21087:SF16">
    <property type="entry name" value="SHIKIMATE KINASE 1, CHLOROPLASTIC"/>
    <property type="match status" value="1"/>
</dbReference>
<dbReference type="Proteomes" id="UP000773614">
    <property type="component" value="Unassembled WGS sequence"/>
</dbReference>
<dbReference type="GO" id="GO:0005829">
    <property type="term" value="C:cytosol"/>
    <property type="evidence" value="ECO:0007669"/>
    <property type="project" value="TreeGrafter"/>
</dbReference>
<feature type="region of interest" description="Disordered" evidence="12">
    <location>
        <begin position="1"/>
        <end position="22"/>
    </location>
</feature>
<dbReference type="RefSeq" id="WP_161142408.1">
    <property type="nucleotide sequence ID" value="NZ_SPKJ01000119.1"/>
</dbReference>
<feature type="binding site" evidence="11">
    <location>
        <position position="97"/>
    </location>
    <ligand>
        <name>substrate</name>
    </ligand>
</feature>
<dbReference type="InterPro" id="IPR027417">
    <property type="entry name" value="P-loop_NTPase"/>
</dbReference>
<dbReference type="HAMAP" id="MF_00109">
    <property type="entry name" value="Shikimate_kinase"/>
    <property type="match status" value="1"/>
</dbReference>
<comment type="subunit">
    <text evidence="11">Monomer.</text>
</comment>
<dbReference type="Gene3D" id="3.40.50.300">
    <property type="entry name" value="P-loop containing nucleotide triphosphate hydrolases"/>
    <property type="match status" value="1"/>
</dbReference>
<feature type="binding site" evidence="11">
    <location>
        <position position="176"/>
    </location>
    <ligand>
        <name>substrate</name>
    </ligand>
</feature>
<comment type="caution">
    <text evidence="13">The sequence shown here is derived from an EMBL/GenBank/DDBJ whole genome shotgun (WGS) entry which is preliminary data.</text>
</comment>
<dbReference type="EC" id="2.7.1.71" evidence="3 11"/>
<evidence type="ECO:0000313" key="14">
    <source>
        <dbReference type="Proteomes" id="UP000773614"/>
    </source>
</evidence>